<keyword evidence="2" id="KW-0472">Membrane</keyword>
<organism evidence="4">
    <name type="scientific">metagenome</name>
    <dbReference type="NCBI Taxonomy" id="256318"/>
    <lineage>
        <taxon>unclassified sequences</taxon>
        <taxon>metagenomes</taxon>
    </lineage>
</organism>
<evidence type="ECO:0000256" key="3">
    <source>
        <dbReference type="SAM" id="MobiDB-lite"/>
    </source>
</evidence>
<keyword evidence="2" id="KW-1003">Cell membrane</keyword>
<protein>
    <recommendedName>
        <fullName evidence="5">LppX_LprAFG lipoprotein</fullName>
    </recommendedName>
</protein>
<dbReference type="SUPFAM" id="SSF89392">
    <property type="entry name" value="Prokaryotic lipoproteins and lipoprotein localization factors"/>
    <property type="match status" value="1"/>
</dbReference>
<proteinExistence type="predicted"/>
<dbReference type="Pfam" id="PF07161">
    <property type="entry name" value="LppX_LprAFG"/>
    <property type="match status" value="1"/>
</dbReference>
<comment type="subcellular location">
    <subcellularLocation>
        <location evidence="1">Cell envelope</location>
    </subcellularLocation>
</comment>
<dbReference type="InterPro" id="IPR029046">
    <property type="entry name" value="LolA/LolB/LppX"/>
</dbReference>
<feature type="region of interest" description="Disordered" evidence="3">
    <location>
        <begin position="31"/>
        <end position="68"/>
    </location>
</feature>
<feature type="region of interest" description="Disordered" evidence="3">
    <location>
        <begin position="265"/>
        <end position="284"/>
    </location>
</feature>
<dbReference type="AlphaFoldDB" id="A0A2P2C0Z2"/>
<feature type="compositionally biased region" description="Acidic residues" evidence="3">
    <location>
        <begin position="57"/>
        <end position="68"/>
    </location>
</feature>
<accession>A0A2P2C0Z2</accession>
<gene>
    <name evidence="4" type="ORF">NOCA230020</name>
</gene>
<dbReference type="EMBL" id="CZKA01000023">
    <property type="protein sequence ID" value="CUR55688.1"/>
    <property type="molecule type" value="Genomic_DNA"/>
</dbReference>
<evidence type="ECO:0000313" key="4">
    <source>
        <dbReference type="EMBL" id="CUR55688.1"/>
    </source>
</evidence>
<evidence type="ECO:0000256" key="2">
    <source>
        <dbReference type="ARBA" id="ARBA00022475"/>
    </source>
</evidence>
<dbReference type="PROSITE" id="PS51257">
    <property type="entry name" value="PROKAR_LIPOPROTEIN"/>
    <property type="match status" value="1"/>
</dbReference>
<dbReference type="GO" id="GO:0030313">
    <property type="term" value="C:cell envelope"/>
    <property type="evidence" value="ECO:0007669"/>
    <property type="project" value="UniProtKB-SubCell"/>
</dbReference>
<dbReference type="Gene3D" id="2.50.20.20">
    <property type="match status" value="1"/>
</dbReference>
<evidence type="ECO:0000256" key="1">
    <source>
        <dbReference type="ARBA" id="ARBA00004196"/>
    </source>
</evidence>
<sequence length="284" mass="29881">MLSRVNARRVAATVATPVLLFGLVACGGDDKPASDAAAPVASGSPSDSASDPASESPSEEASAEDEAVEEIDADDFADKMANSFDNTTTAQVAMQLSSSGLDMSATGAVDYTGDTPSMALRMTAPTLGAGTIDMRLIDQVMYMSMPMIDPSGKFFKIDLTDKNNPMGESLGDMSSFDPQSTIENFSKGVKSVKIVGEESIDGEDTTHYKVTTLTKAISSQLGGKTAGMPKTFVYDVWLDGDDRMRKMVAAVDKQTSVEMTMTDFGSPVSIKAPPSSEVQDMPGM</sequence>
<reference evidence="4" key="1">
    <citation type="submission" date="2015-08" db="EMBL/GenBank/DDBJ databases">
        <authorList>
            <person name="Babu N.S."/>
            <person name="Beckwith C.J."/>
            <person name="Beseler K.G."/>
            <person name="Brison A."/>
            <person name="Carone J.V."/>
            <person name="Caskin T.P."/>
            <person name="Diamond M."/>
            <person name="Durham M.E."/>
            <person name="Foxe J.M."/>
            <person name="Go M."/>
            <person name="Henderson B.A."/>
            <person name="Jones I.B."/>
            <person name="McGettigan J.A."/>
            <person name="Micheletti S.J."/>
            <person name="Nasrallah M.E."/>
            <person name="Ortiz D."/>
            <person name="Piller C.R."/>
            <person name="Privatt S.R."/>
            <person name="Schneider S.L."/>
            <person name="Sharp S."/>
            <person name="Smith T.C."/>
            <person name="Stanton J.D."/>
            <person name="Ullery H.E."/>
            <person name="Wilson R.J."/>
            <person name="Serrano M.G."/>
            <person name="Buck G."/>
            <person name="Lee V."/>
            <person name="Wang Y."/>
            <person name="Carvalho R."/>
            <person name="Voegtly L."/>
            <person name="Shi R."/>
            <person name="Duckworth R."/>
            <person name="Johnson A."/>
            <person name="Loviza R."/>
            <person name="Walstead R."/>
            <person name="Shah Z."/>
            <person name="Kiflezghi M."/>
            <person name="Wade K."/>
            <person name="Ball S.L."/>
            <person name="Bradley K.W."/>
            <person name="Asai D.J."/>
            <person name="Bowman C.A."/>
            <person name="Russell D.A."/>
            <person name="Pope W.H."/>
            <person name="Jacobs-Sera D."/>
            <person name="Hendrix R.W."/>
            <person name="Hatfull G.F."/>
        </authorList>
    </citation>
    <scope>NUCLEOTIDE SEQUENCE</scope>
</reference>
<dbReference type="InterPro" id="IPR009830">
    <property type="entry name" value="LppX/LprAFG"/>
</dbReference>
<name>A0A2P2C0Z2_9ZZZZ</name>
<evidence type="ECO:0008006" key="5">
    <source>
        <dbReference type="Google" id="ProtNLM"/>
    </source>
</evidence>
<feature type="compositionally biased region" description="Low complexity" evidence="3">
    <location>
        <begin position="34"/>
        <end position="56"/>
    </location>
</feature>